<dbReference type="Proteomes" id="UP000546397">
    <property type="component" value="Unassembled WGS sequence"/>
</dbReference>
<dbReference type="EMBL" id="AABCVX010000004">
    <property type="protein sequence ID" value="EAG6169781.1"/>
    <property type="molecule type" value="Genomic_DNA"/>
</dbReference>
<comment type="caution">
    <text evidence="10">The sequence shown here is derived from an EMBL/GenBank/DDBJ whole genome shotgun (WGS) entry which is preliminary data.</text>
</comment>
<dbReference type="Proteomes" id="UP000533021">
    <property type="component" value="Unassembled WGS sequence"/>
</dbReference>
<dbReference type="Proteomes" id="UP000840569">
    <property type="component" value="Unassembled WGS sequence"/>
</dbReference>
<feature type="coiled-coil region" evidence="1">
    <location>
        <begin position="123"/>
        <end position="150"/>
    </location>
</feature>
<evidence type="ECO:0000256" key="1">
    <source>
        <dbReference type="SAM" id="Coils"/>
    </source>
</evidence>
<evidence type="ECO:0000313" key="13">
    <source>
        <dbReference type="EMBL" id="HAA8491696.1"/>
    </source>
</evidence>
<evidence type="ECO:0000313" key="16">
    <source>
        <dbReference type="EMBL" id="RJZ19021.1"/>
    </source>
</evidence>
<dbReference type="AlphaFoldDB" id="A0A5L3LMG2"/>
<proteinExistence type="predicted"/>
<dbReference type="Proteomes" id="UP000458487">
    <property type="component" value="Unassembled WGS sequence"/>
</dbReference>
<reference evidence="15 20" key="3">
    <citation type="submission" date="2018-04" db="EMBL/GenBank/DDBJ databases">
        <title>Genome Analysis of a Prevalent Clone of Listeria monocytogenes Sequence Type 87 in China.</title>
        <authorList>
            <person name="Wang Y."/>
        </authorList>
    </citation>
    <scope>NUCLEOTIDE SEQUENCE [LARGE SCALE GENOMIC DNA]</scope>
    <source>
        <strain evidence="15 20">ICDC_LM1523</strain>
    </source>
</reference>
<gene>
    <name evidence="5" type="ORF">CAV64_08635</name>
    <name evidence="10" type="ORF">CQB50_15295</name>
    <name evidence="8" type="ORF">D4920_14740</name>
    <name evidence="7" type="ORF">D4B11_13490</name>
    <name evidence="9" type="ORF">D5N24_14595</name>
    <name evidence="15" type="ORF">DCK61_08105</name>
    <name evidence="6" type="ORF">DCT16_10335</name>
    <name evidence="16" type="ORF">DYZ50_02851</name>
    <name evidence="4" type="ORF">E1W43_14415</name>
    <name evidence="11" type="ORF">FDQ00_13060</name>
    <name evidence="13" type="ORF">GHO09_14380</name>
    <name evidence="12" type="ORF">GI230_14000</name>
    <name evidence="14" type="ORF">GYP27_15080</name>
    <name evidence="3" type="ORF">Y261_05715</name>
</gene>
<reference evidence="16 17" key="1">
    <citation type="journal article" date="2018" name="BMC Genomics">
        <title>Genes significantly associated with lineage II food isolates of Listeria monocytogenes.</title>
        <authorList>
            <person name="Pirone-Davies C."/>
            <person name="Chen Y."/>
            <person name="Pightling A."/>
            <person name="Ryan G."/>
            <person name="Wang Y."/>
            <person name="Yao K."/>
            <person name="Hoffmann M."/>
            <person name="Allard M.W."/>
        </authorList>
    </citation>
    <scope>NUCLEOTIDE SEQUENCE [LARGE SCALE GENOMIC DNA]</scope>
    <source>
        <strain evidence="16 17">PNUSAL000190</strain>
    </source>
</reference>
<evidence type="ECO:0000313" key="3">
    <source>
        <dbReference type="EMBL" id="EAE2353845.1"/>
    </source>
</evidence>
<keyword evidence="2" id="KW-0812">Transmembrane</keyword>
<reference evidence="13 26" key="2">
    <citation type="journal article" date="2018" name="Genome Biol.">
        <title>SKESA: strategic k-mer extension for scrupulous assemblies.</title>
        <authorList>
            <person name="Souvorov A."/>
            <person name="Agarwala R."/>
            <person name="Lipman D.J."/>
        </authorList>
    </citation>
    <scope>NUCLEOTIDE SEQUENCE [LARGE SCALE GENOMIC DNA]</scope>
    <source>
        <strain evidence="14">CFIAFB20140010</strain>
        <strain evidence="13">Sam_F526FDD3-C0F7-43DB-B204-E231FEF9C926</strain>
    </source>
</reference>
<dbReference type="EMBL" id="DAAHYZ010000015">
    <property type="protein sequence ID" value="HAB7723306.1"/>
    <property type="molecule type" value="Genomic_DNA"/>
</dbReference>
<evidence type="ECO:0000313" key="24">
    <source>
        <dbReference type="Proteomes" id="UP000546397"/>
    </source>
</evidence>
<dbReference type="Proteomes" id="UP000840567">
    <property type="component" value="Unassembled WGS sequence"/>
</dbReference>
<evidence type="ECO:0000313" key="19">
    <source>
        <dbReference type="Proteomes" id="UP000458487"/>
    </source>
</evidence>
<reference evidence="23 25" key="5">
    <citation type="submission" date="2018-06" db="EMBL/GenBank/DDBJ databases">
        <authorList>
            <consortium name="GenomeTrakr: Next Generation Sequencing Network for Food Pathogen Tracability"/>
        </authorList>
    </citation>
    <scope>NUCLEOTIDE SEQUENCE [LARGE SCALE GENOMIC DNA]</scope>
    <source>
        <strain evidence="5 23">FDA1005580-S054-001</strain>
        <strain evidence="6 25">FLAG-38921</strain>
    </source>
</reference>
<dbReference type="Proteomes" id="UP000460224">
    <property type="component" value="Unassembled WGS sequence"/>
</dbReference>
<keyword evidence="2" id="KW-0472">Membrane</keyword>
<protein>
    <submittedName>
        <fullName evidence="10">Uncharacterized protein</fullName>
    </submittedName>
</protein>
<evidence type="ECO:0000313" key="4">
    <source>
        <dbReference type="EMBL" id="EAE2899132.1"/>
    </source>
</evidence>
<accession>A0A5L3LMG2</accession>
<evidence type="ECO:0000313" key="23">
    <source>
        <dbReference type="Proteomes" id="UP000540117"/>
    </source>
</evidence>
<keyword evidence="2" id="KW-1133">Transmembrane helix</keyword>
<evidence type="ECO:0000313" key="12">
    <source>
        <dbReference type="EMBL" id="EDN9630717.1"/>
    </source>
</evidence>
<reference evidence="21 22" key="6">
    <citation type="submission" date="2019-04" db="EMBL/GenBank/DDBJ databases">
        <authorList>
            <person name="Ashton P.M."/>
            <person name="Dallman T."/>
            <person name="Nair S."/>
            <person name="De Pinna E."/>
            <person name="Peters T."/>
            <person name="Grant K."/>
        </authorList>
    </citation>
    <scope>NUCLEOTIDE SEQUENCE [LARGE SCALE GENOMIC DNA]</scope>
    <source>
        <strain evidence="8 22">282333</strain>
        <strain evidence="9 21">282352</strain>
        <strain evidence="7 24">289003</strain>
        <strain evidence="12 19">833351</strain>
        <strain evidence="4">RL15000271</strain>
    </source>
</reference>
<evidence type="ECO:0000313" key="21">
    <source>
        <dbReference type="Proteomes" id="UP000530452"/>
    </source>
</evidence>
<dbReference type="Proteomes" id="UP000336166">
    <property type="component" value="Unassembled WGS sequence"/>
</dbReference>
<feature type="transmembrane region" description="Helical" evidence="2">
    <location>
        <begin position="7"/>
        <end position="28"/>
    </location>
</feature>
<evidence type="ECO:0000313" key="7">
    <source>
        <dbReference type="EMBL" id="EAG9520789.1"/>
    </source>
</evidence>
<evidence type="ECO:0000313" key="9">
    <source>
        <dbReference type="EMBL" id="EAH3295633.1"/>
    </source>
</evidence>
<dbReference type="Proteomes" id="UP000566721">
    <property type="component" value="Unassembled WGS sequence"/>
</dbReference>
<reference evidence="10 18" key="4">
    <citation type="submission" date="2018-06" db="EMBL/GenBank/DDBJ databases">
        <authorList>
            <consortium name="PulseNet: The National Subtyping Network for Foodborne Disease Surveillance"/>
            <person name="Tarr C.L."/>
            <person name="Trees E."/>
            <person name="Katz L.S."/>
            <person name="Carleton-Romer H.A."/>
            <person name="Stroika S."/>
            <person name="Kucerova Z."/>
            <person name="Roache K.F."/>
            <person name="Sabol A.L."/>
            <person name="Besser J."/>
            <person name="Gerner-Smidt P."/>
        </authorList>
    </citation>
    <scope>NUCLEOTIDE SEQUENCE</scope>
    <source>
        <strain evidence="3 18">PNUSAL000134</strain>
        <strain evidence="10">PNUSAL003387</strain>
    </source>
</reference>
<evidence type="ECO:0000313" key="17">
    <source>
        <dbReference type="Proteomes" id="UP000285054"/>
    </source>
</evidence>
<dbReference type="EMBL" id="AACKJZ010000014">
    <property type="protein sequence ID" value="EAK9777844.1"/>
    <property type="molecule type" value="Genomic_DNA"/>
</dbReference>
<evidence type="ECO:0000313" key="26">
    <source>
        <dbReference type="Proteomes" id="UP000840567"/>
    </source>
</evidence>
<dbReference type="EMBL" id="AAAREG010000003">
    <property type="protein sequence ID" value="EAE2353845.1"/>
    <property type="molecule type" value="Genomic_DNA"/>
</dbReference>
<evidence type="ECO:0000313" key="15">
    <source>
        <dbReference type="EMBL" id="KAA9450672.1"/>
    </source>
</evidence>
<evidence type="ECO:0000313" key="22">
    <source>
        <dbReference type="Proteomes" id="UP000533021"/>
    </source>
</evidence>
<dbReference type="EMBL" id="DAAEQL010000012">
    <property type="protein sequence ID" value="HAA8491696.1"/>
    <property type="molecule type" value="Genomic_DNA"/>
</dbReference>
<name>A0A5L3LMG2_LISMN</name>
<dbReference type="Proteomes" id="UP000540117">
    <property type="component" value="Unassembled WGS sequence"/>
</dbReference>
<organism evidence="10">
    <name type="scientific">Listeria monocytogenes</name>
    <dbReference type="NCBI Taxonomy" id="1639"/>
    <lineage>
        <taxon>Bacteria</taxon>
        <taxon>Bacillati</taxon>
        <taxon>Bacillota</taxon>
        <taxon>Bacilli</taxon>
        <taxon>Bacillales</taxon>
        <taxon>Listeriaceae</taxon>
        <taxon>Listeria</taxon>
    </lineage>
</organism>
<dbReference type="EMBL" id="AABGHY010000014">
    <property type="protein sequence ID" value="EAH3295633.1"/>
    <property type="molecule type" value="Genomic_DNA"/>
</dbReference>
<evidence type="ECO:0000313" key="14">
    <source>
        <dbReference type="EMBL" id="HAB7723306.1"/>
    </source>
</evidence>
<dbReference type="Proteomes" id="UP000285054">
    <property type="component" value="Unassembled WGS sequence"/>
</dbReference>
<evidence type="ECO:0000256" key="2">
    <source>
        <dbReference type="SAM" id="Phobius"/>
    </source>
</evidence>
<dbReference type="EMBL" id="AABFVG010000013">
    <property type="protein sequence ID" value="EAH2283341.1"/>
    <property type="molecule type" value="Genomic_DNA"/>
</dbReference>
<dbReference type="Proteomes" id="UP000401273">
    <property type="component" value="Unassembled WGS sequence"/>
</dbReference>
<dbReference type="EMBL" id="AAARLF010000013">
    <property type="protein sequence ID" value="EAE2899132.1"/>
    <property type="molecule type" value="Genomic_DNA"/>
</dbReference>
<dbReference type="EMBL" id="AANDQG010000009">
    <property type="protein sequence ID" value="EDN9630717.1"/>
    <property type="molecule type" value="Genomic_DNA"/>
</dbReference>
<dbReference type="EMBL" id="AABBYJ010000004">
    <property type="protein sequence ID" value="EAG4331314.1"/>
    <property type="molecule type" value="Genomic_DNA"/>
</dbReference>
<keyword evidence="1" id="KW-0175">Coiled coil</keyword>
<dbReference type="EMBL" id="QXKO01000009">
    <property type="protein sequence ID" value="RJZ19021.1"/>
    <property type="molecule type" value="Genomic_DNA"/>
</dbReference>
<dbReference type="RefSeq" id="WP_003733641.1">
    <property type="nucleotide sequence ID" value="NC_021838.1"/>
</dbReference>
<dbReference type="EMBL" id="AABEMN010000023">
    <property type="protein sequence ID" value="EAG9520789.1"/>
    <property type="molecule type" value="Genomic_DNA"/>
</dbReference>
<evidence type="ECO:0000313" key="6">
    <source>
        <dbReference type="EMBL" id="EAG6169781.1"/>
    </source>
</evidence>
<dbReference type="Proteomes" id="UP000530452">
    <property type="component" value="Unassembled WGS sequence"/>
</dbReference>
<dbReference type="EMBL" id="AACJPJ010000010">
    <property type="protein sequence ID" value="EAK8451618.1"/>
    <property type="molecule type" value="Genomic_DNA"/>
</dbReference>
<evidence type="ECO:0000313" key="20">
    <source>
        <dbReference type="Proteomes" id="UP000460224"/>
    </source>
</evidence>
<reference evidence="14" key="8">
    <citation type="submission" date="2020-01" db="EMBL/GenBank/DDBJ databases">
        <authorList>
            <consortium name="NCBI Pathogen Detection Project"/>
        </authorList>
    </citation>
    <scope>NUCLEOTIDE SEQUENCE</scope>
    <source>
        <strain evidence="14">CFIAFB20140010</strain>
        <strain evidence="13">Sam_F526FDD3-C0F7-43DB-B204-E231FEF9C926</strain>
    </source>
</reference>
<dbReference type="EMBL" id="QDAY01000002">
    <property type="protein sequence ID" value="KAA9450672.1"/>
    <property type="molecule type" value="Genomic_DNA"/>
</dbReference>
<evidence type="ECO:0000313" key="8">
    <source>
        <dbReference type="EMBL" id="EAH2283341.1"/>
    </source>
</evidence>
<evidence type="ECO:0000313" key="25">
    <source>
        <dbReference type="Proteomes" id="UP000566721"/>
    </source>
</evidence>
<evidence type="ECO:0000313" key="18">
    <source>
        <dbReference type="Proteomes" id="UP000336166"/>
    </source>
</evidence>
<evidence type="ECO:0000313" key="5">
    <source>
        <dbReference type="EMBL" id="EAG4331314.1"/>
    </source>
</evidence>
<sequence length="201" mass="22886">MTIPKKVVYIVGSLILVLIIAGASFFIYNQVQIKKEHDAKIAAAKKEKEDKQKKKIIFKDTIKSFKDDSTSLASDAETIGNKYYNVWSDTIYNESVKIDGKTYTDFNKALQAQNTKNIFDGTESNLETSIDTVKDEYNDLKNNVTSETESEFNEVDSYYKSLMKFVNLAKEPSGNFNTFSDNYNDAKTNYIEQMNNLGYGE</sequence>
<reference evidence="11" key="7">
    <citation type="submission" date="2019-05" db="EMBL/GenBank/DDBJ databases">
        <authorList>
            <consortium name="GenomeTrakr network: Whole genome sequencing for foodborne pathogen traceback"/>
        </authorList>
    </citation>
    <scope>NUCLEOTIDE SEQUENCE</scope>
    <source>
        <strain evidence="11">FLAG-50212</strain>
    </source>
</reference>
<evidence type="ECO:0000313" key="11">
    <source>
        <dbReference type="EMBL" id="EAK9777844.1"/>
    </source>
</evidence>
<evidence type="ECO:0000313" key="10">
    <source>
        <dbReference type="EMBL" id="EAK8451618.1"/>
    </source>
</evidence>